<dbReference type="AlphaFoldDB" id="A0A6J1PY85"/>
<dbReference type="Proteomes" id="UP000504618">
    <property type="component" value="Unplaced"/>
</dbReference>
<keyword evidence="14" id="KW-1133">Transmembrane helix</keyword>
<dbReference type="GO" id="GO:0005506">
    <property type="term" value="F:iron ion binding"/>
    <property type="evidence" value="ECO:0007669"/>
    <property type="project" value="InterPro"/>
</dbReference>
<keyword evidence="12" id="KW-0503">Monooxygenase</keyword>
<protein>
    <submittedName>
        <fullName evidence="16">Cytochrome P450 4C1-like</fullName>
    </submittedName>
</protein>
<keyword evidence="14" id="KW-0812">Transmembrane</keyword>
<sequence>MLFVNGILISLAIVVISYFLWYCCHKVFFIRRLNNLPGPRTLPFIGNFHILLGREEFVNLLLKMSEDYSSPLQFWLGSKLFIGIYEPDDAKTILHSRNCIEKSMIYKIVPLLGMGLITAPASLWTRIRKLAAPTFNSYMLRNFFDVFVQQSIIFTHKLEKDGYLNGKEIILLEQISNCAWKIACDSIMGIQLEPNKNNDYLKAVQRY</sequence>
<evidence type="ECO:0000256" key="7">
    <source>
        <dbReference type="ARBA" id="ARBA00022723"/>
    </source>
</evidence>
<keyword evidence="9" id="KW-0492">Microsome</keyword>
<dbReference type="SUPFAM" id="SSF48264">
    <property type="entry name" value="Cytochrome P450"/>
    <property type="match status" value="1"/>
</dbReference>
<evidence type="ECO:0000256" key="4">
    <source>
        <dbReference type="ARBA" id="ARBA00004406"/>
    </source>
</evidence>
<comment type="function">
    <text evidence="2">May be involved in the metabolism of insect hormones and in the breakdown of synthetic insecticides.</text>
</comment>
<evidence type="ECO:0000256" key="5">
    <source>
        <dbReference type="ARBA" id="ARBA00010617"/>
    </source>
</evidence>
<evidence type="ECO:0000256" key="1">
    <source>
        <dbReference type="ARBA" id="ARBA00001971"/>
    </source>
</evidence>
<evidence type="ECO:0000256" key="6">
    <source>
        <dbReference type="ARBA" id="ARBA00022617"/>
    </source>
</evidence>
<evidence type="ECO:0000256" key="14">
    <source>
        <dbReference type="SAM" id="Phobius"/>
    </source>
</evidence>
<keyword evidence="7" id="KW-0479">Metal-binding</keyword>
<reference evidence="16" key="1">
    <citation type="submission" date="2025-08" db="UniProtKB">
        <authorList>
            <consortium name="RefSeq"/>
        </authorList>
    </citation>
    <scope>IDENTIFICATION</scope>
    <source>
        <tissue evidence="16">Whole body</tissue>
    </source>
</reference>
<evidence type="ECO:0000256" key="10">
    <source>
        <dbReference type="ARBA" id="ARBA00023002"/>
    </source>
</evidence>
<dbReference type="GO" id="GO:0004497">
    <property type="term" value="F:monooxygenase activity"/>
    <property type="evidence" value="ECO:0007669"/>
    <property type="project" value="UniProtKB-KW"/>
</dbReference>
<evidence type="ECO:0000256" key="8">
    <source>
        <dbReference type="ARBA" id="ARBA00022824"/>
    </source>
</evidence>
<dbReference type="GeneID" id="112456522"/>
<keyword evidence="8" id="KW-0256">Endoplasmic reticulum</keyword>
<dbReference type="GO" id="GO:0016705">
    <property type="term" value="F:oxidoreductase activity, acting on paired donors, with incorporation or reduction of molecular oxygen"/>
    <property type="evidence" value="ECO:0007669"/>
    <property type="project" value="InterPro"/>
</dbReference>
<comment type="subcellular location">
    <subcellularLocation>
        <location evidence="4">Endoplasmic reticulum membrane</location>
        <topology evidence="4">Peripheral membrane protein</topology>
    </subcellularLocation>
    <subcellularLocation>
        <location evidence="3">Microsome membrane</location>
        <topology evidence="3">Peripheral membrane protein</topology>
    </subcellularLocation>
</comment>
<accession>A0A6J1PY85</accession>
<keyword evidence="6" id="KW-0349">Heme</keyword>
<dbReference type="PANTHER" id="PTHR24291:SF189">
    <property type="entry name" value="CYTOCHROME P450 4C3-RELATED"/>
    <property type="match status" value="1"/>
</dbReference>
<organism evidence="15 16">
    <name type="scientific">Temnothorax curvispinosus</name>
    <dbReference type="NCBI Taxonomy" id="300111"/>
    <lineage>
        <taxon>Eukaryota</taxon>
        <taxon>Metazoa</taxon>
        <taxon>Ecdysozoa</taxon>
        <taxon>Arthropoda</taxon>
        <taxon>Hexapoda</taxon>
        <taxon>Insecta</taxon>
        <taxon>Pterygota</taxon>
        <taxon>Neoptera</taxon>
        <taxon>Endopterygota</taxon>
        <taxon>Hymenoptera</taxon>
        <taxon>Apocrita</taxon>
        <taxon>Aculeata</taxon>
        <taxon>Formicoidea</taxon>
        <taxon>Formicidae</taxon>
        <taxon>Myrmicinae</taxon>
        <taxon>Temnothorax</taxon>
    </lineage>
</organism>
<evidence type="ECO:0000256" key="9">
    <source>
        <dbReference type="ARBA" id="ARBA00022848"/>
    </source>
</evidence>
<evidence type="ECO:0000256" key="13">
    <source>
        <dbReference type="ARBA" id="ARBA00023136"/>
    </source>
</evidence>
<evidence type="ECO:0000313" key="15">
    <source>
        <dbReference type="Proteomes" id="UP000504618"/>
    </source>
</evidence>
<keyword evidence="15" id="KW-1185">Reference proteome</keyword>
<dbReference type="InterPro" id="IPR036396">
    <property type="entry name" value="Cyt_P450_sf"/>
</dbReference>
<dbReference type="PANTHER" id="PTHR24291">
    <property type="entry name" value="CYTOCHROME P450 FAMILY 4"/>
    <property type="match status" value="1"/>
</dbReference>
<dbReference type="InterPro" id="IPR050196">
    <property type="entry name" value="Cytochrome_P450_Monoox"/>
</dbReference>
<evidence type="ECO:0000256" key="11">
    <source>
        <dbReference type="ARBA" id="ARBA00023004"/>
    </source>
</evidence>
<proteinExistence type="inferred from homology"/>
<evidence type="ECO:0000313" key="16">
    <source>
        <dbReference type="RefSeq" id="XP_024874887.1"/>
    </source>
</evidence>
<gene>
    <name evidence="16" type="primary">LOC112456522</name>
</gene>
<dbReference type="GO" id="GO:0020037">
    <property type="term" value="F:heme binding"/>
    <property type="evidence" value="ECO:0007669"/>
    <property type="project" value="InterPro"/>
</dbReference>
<feature type="transmembrane region" description="Helical" evidence="14">
    <location>
        <begin position="6"/>
        <end position="24"/>
    </location>
</feature>
<keyword evidence="13 14" id="KW-0472">Membrane</keyword>
<dbReference type="GO" id="GO:0005789">
    <property type="term" value="C:endoplasmic reticulum membrane"/>
    <property type="evidence" value="ECO:0007669"/>
    <property type="project" value="UniProtKB-SubCell"/>
</dbReference>
<evidence type="ECO:0000256" key="2">
    <source>
        <dbReference type="ARBA" id="ARBA00003690"/>
    </source>
</evidence>
<evidence type="ECO:0000256" key="3">
    <source>
        <dbReference type="ARBA" id="ARBA00004174"/>
    </source>
</evidence>
<dbReference type="InterPro" id="IPR001128">
    <property type="entry name" value="Cyt_P450"/>
</dbReference>
<comment type="similarity">
    <text evidence="5">Belongs to the cytochrome P450 family.</text>
</comment>
<evidence type="ECO:0000256" key="12">
    <source>
        <dbReference type="ARBA" id="ARBA00023033"/>
    </source>
</evidence>
<keyword evidence="10" id="KW-0560">Oxidoreductase</keyword>
<dbReference type="RefSeq" id="XP_024874887.1">
    <property type="nucleotide sequence ID" value="XM_025019119.1"/>
</dbReference>
<dbReference type="Gene3D" id="1.10.630.10">
    <property type="entry name" value="Cytochrome P450"/>
    <property type="match status" value="1"/>
</dbReference>
<feature type="transmembrane region" description="Helical" evidence="14">
    <location>
        <begin position="104"/>
        <end position="124"/>
    </location>
</feature>
<dbReference type="OrthoDB" id="7697964at2759"/>
<keyword evidence="11" id="KW-0408">Iron</keyword>
<name>A0A6J1PY85_9HYME</name>
<comment type="cofactor">
    <cofactor evidence="1">
        <name>heme</name>
        <dbReference type="ChEBI" id="CHEBI:30413"/>
    </cofactor>
</comment>
<dbReference type="Pfam" id="PF00067">
    <property type="entry name" value="p450"/>
    <property type="match status" value="1"/>
</dbReference>